<evidence type="ECO:0000256" key="4">
    <source>
        <dbReference type="SAM" id="MobiDB-lite"/>
    </source>
</evidence>
<sequence length="962" mass="105281">MAVSPAAVPSWLCGEDSNDREHEDHDDDDSRTLYRADRRLRRVADAIATVHPPLTLTYITRAVLANNKLTNLDGIDALENLRTLDVRDNEIANAHALIEPLRTCHALRILFAARCGRWCTTSSTSSTAAAVAATSSPLSSSPSSAMLRRRTPVVSRMCFRELPALREVDGQVNPNPLCDRGWRSARFLWRIAGVGPNEMSEIDFNDCDISTEEYAVLVRSLSHVPILRLWLAENPGPRQLRSYRLCTIDALPSLEALDGMHVSANERVNARRQMAEMRTEAMALLTRPMTDVDGACAAWGAAALSGGAVGSSSPSQQQQEEEEITSPPSIAVNDGGGGDDDDFDIISSSSSQPSSPSSELKHPQLMHRKRVPLHLVASEALQEEFIAMEADVEDAGWALMQNARGFLLYEEASIDAVSGRLSAKFEQLINFIQFYALVIGLDVTWPPLWAHLNGRQDDNSSFSWSRIPFYELPMLDVFRDGSSDASREDSVSSWRIIAYVAAMGTLPLLFVLYRYPRASHEQQRPPPSNSTPSSSGRLHELSPGAESDAAIDDRRSPLQLTPAVTGTRATTSNVSCCSSLKSLCERWFGYTPVQLRKRIVLFAVTALYMPLSRCALQPFSPQSPYGPIVNDTTGGVRMVALWPTLFSVVFVPVATLGVPLLFVVLVRKATDEAERAFNYAQMETELNNLQSFLARMPGMHDMVPAFAPTPRGSAVDSVVRPMPIETELTTIDVVPGGIEDSSGSDDSVISQLDGRRIMDEEAAVQHKHNASMTELLHALGERRTALRMLYAKAVREYVTPYQYLYQDYRREWKYYKSFVMTLKLVLLVMATNVVRSTKGQGGTTPVIACTFAACVCLLGTATALRGHPFESSSEHMSECVYTFANAINSVAALALAVHSLITRNEPVAGGVVLTAILVCTNVGALLFAAGCASVTPILRVCAKRRNEKIRAAVARAQASASP</sequence>
<dbReference type="EMBL" id="BNJQ01000006">
    <property type="protein sequence ID" value="GHP03805.1"/>
    <property type="molecule type" value="Genomic_DNA"/>
</dbReference>
<organism evidence="6 7">
    <name type="scientific">Pycnococcus provasolii</name>
    <dbReference type="NCBI Taxonomy" id="41880"/>
    <lineage>
        <taxon>Eukaryota</taxon>
        <taxon>Viridiplantae</taxon>
        <taxon>Chlorophyta</taxon>
        <taxon>Pseudoscourfieldiophyceae</taxon>
        <taxon>Pseudoscourfieldiales</taxon>
        <taxon>Pycnococcaceae</taxon>
        <taxon>Pycnococcus</taxon>
    </lineage>
</organism>
<evidence type="ECO:0000256" key="1">
    <source>
        <dbReference type="ARBA" id="ARBA00004430"/>
    </source>
</evidence>
<feature type="transmembrane region" description="Helical" evidence="5">
    <location>
        <begin position="496"/>
        <end position="515"/>
    </location>
</feature>
<keyword evidence="2" id="KW-0433">Leucine-rich repeat</keyword>
<feature type="transmembrane region" description="Helical" evidence="5">
    <location>
        <begin position="845"/>
        <end position="867"/>
    </location>
</feature>
<evidence type="ECO:0000256" key="5">
    <source>
        <dbReference type="SAM" id="Phobius"/>
    </source>
</evidence>
<protein>
    <submittedName>
        <fullName evidence="6">Uncharacterized protein</fullName>
    </submittedName>
</protein>
<feature type="region of interest" description="Disordered" evidence="4">
    <location>
        <begin position="1"/>
        <end position="30"/>
    </location>
</feature>
<feature type="transmembrane region" description="Helical" evidence="5">
    <location>
        <begin position="814"/>
        <end position="833"/>
    </location>
</feature>
<evidence type="ECO:0000256" key="2">
    <source>
        <dbReference type="ARBA" id="ARBA00022614"/>
    </source>
</evidence>
<keyword evidence="3" id="KW-0677">Repeat</keyword>
<keyword evidence="7" id="KW-1185">Reference proteome</keyword>
<feature type="transmembrane region" description="Helical" evidence="5">
    <location>
        <begin position="639"/>
        <end position="666"/>
    </location>
</feature>
<evidence type="ECO:0000313" key="7">
    <source>
        <dbReference type="Proteomes" id="UP000660262"/>
    </source>
</evidence>
<name>A0A830H9Z3_9CHLO</name>
<dbReference type="PANTHER" id="PTHR18849:SF0">
    <property type="entry name" value="CILIA- AND FLAGELLA-ASSOCIATED PROTEIN 410-RELATED"/>
    <property type="match status" value="1"/>
</dbReference>
<feature type="compositionally biased region" description="Basic and acidic residues" evidence="4">
    <location>
        <begin position="17"/>
        <end position="30"/>
    </location>
</feature>
<keyword evidence="5" id="KW-1133">Transmembrane helix</keyword>
<gene>
    <name evidence="6" type="ORF">PPROV_000256000</name>
</gene>
<feature type="compositionally biased region" description="Low complexity" evidence="4">
    <location>
        <begin position="345"/>
        <end position="358"/>
    </location>
</feature>
<keyword evidence="5" id="KW-0472">Membrane</keyword>
<feature type="region of interest" description="Disordered" evidence="4">
    <location>
        <begin position="520"/>
        <end position="552"/>
    </location>
</feature>
<dbReference type="AlphaFoldDB" id="A0A830H9Z3"/>
<dbReference type="Proteomes" id="UP000660262">
    <property type="component" value="Unassembled WGS sequence"/>
</dbReference>
<reference evidence="6" key="1">
    <citation type="submission" date="2020-10" db="EMBL/GenBank/DDBJ databases">
        <title>Unveiling of a novel bifunctional photoreceptor, Dualchrome1, isolated from a cosmopolitan green alga.</title>
        <authorList>
            <person name="Suzuki S."/>
            <person name="Kawachi M."/>
        </authorList>
    </citation>
    <scope>NUCLEOTIDE SEQUENCE</scope>
    <source>
        <strain evidence="6">NIES 2893</strain>
    </source>
</reference>
<feature type="transmembrane region" description="Helical" evidence="5">
    <location>
        <begin position="907"/>
        <end position="938"/>
    </location>
</feature>
<dbReference type="Gene3D" id="3.80.10.10">
    <property type="entry name" value="Ribonuclease Inhibitor"/>
    <property type="match status" value="1"/>
</dbReference>
<dbReference type="OrthoDB" id="266138at2759"/>
<dbReference type="PANTHER" id="PTHR18849">
    <property type="entry name" value="LEUCINE RICH REPEAT PROTEIN"/>
    <property type="match status" value="1"/>
</dbReference>
<feature type="transmembrane region" description="Helical" evidence="5">
    <location>
        <begin position="599"/>
        <end position="619"/>
    </location>
</feature>
<dbReference type="GO" id="GO:0005930">
    <property type="term" value="C:axoneme"/>
    <property type="evidence" value="ECO:0007669"/>
    <property type="project" value="UniProtKB-SubCell"/>
</dbReference>
<dbReference type="InterPro" id="IPR032675">
    <property type="entry name" value="LRR_dom_sf"/>
</dbReference>
<feature type="region of interest" description="Disordered" evidence="4">
    <location>
        <begin position="307"/>
        <end position="363"/>
    </location>
</feature>
<evidence type="ECO:0000256" key="3">
    <source>
        <dbReference type="ARBA" id="ARBA00022737"/>
    </source>
</evidence>
<keyword evidence="5" id="KW-0812">Transmembrane</keyword>
<comment type="caution">
    <text evidence="6">The sequence shown here is derived from an EMBL/GenBank/DDBJ whole genome shotgun (WGS) entry which is preliminary data.</text>
</comment>
<accession>A0A830H9Z3</accession>
<comment type="subcellular location">
    <subcellularLocation>
        <location evidence="1">Cytoplasm</location>
        <location evidence="1">Cytoskeleton</location>
        <location evidence="1">Cilium axoneme</location>
    </subcellularLocation>
</comment>
<dbReference type="SUPFAM" id="SSF52058">
    <property type="entry name" value="L domain-like"/>
    <property type="match status" value="1"/>
</dbReference>
<evidence type="ECO:0000313" key="6">
    <source>
        <dbReference type="EMBL" id="GHP03805.1"/>
    </source>
</evidence>
<proteinExistence type="predicted"/>
<feature type="transmembrane region" description="Helical" evidence="5">
    <location>
        <begin position="879"/>
        <end position="901"/>
    </location>
</feature>